<dbReference type="NCBIfam" id="NF008333">
    <property type="entry name" value="PRK11118.1"/>
    <property type="match status" value="1"/>
</dbReference>
<reference evidence="1 2" key="1">
    <citation type="submission" date="2016-10" db="EMBL/GenBank/DDBJ databases">
        <authorList>
            <person name="Varghese N."/>
            <person name="Submissions S."/>
        </authorList>
    </citation>
    <scope>NUCLEOTIDE SEQUENCE [LARGE SCALE GENOMIC DNA]</scope>
    <source>
        <strain evidence="1 2">DSM 13796</strain>
    </source>
</reference>
<gene>
    <name evidence="1" type="ORF">SAMN02745910_04840</name>
</gene>
<dbReference type="GeneID" id="93713359"/>
<evidence type="ECO:0000313" key="2">
    <source>
        <dbReference type="Proteomes" id="UP000182762"/>
    </source>
</evidence>
<accession>A0A1I6C2Y9</accession>
<dbReference type="Gene3D" id="3.30.70.100">
    <property type="match status" value="1"/>
</dbReference>
<protein>
    <submittedName>
        <fullName evidence="1">Mono-oxygenase ydhR</fullName>
    </submittedName>
</protein>
<dbReference type="Proteomes" id="UP000182762">
    <property type="component" value="Unassembled WGS sequence"/>
</dbReference>
<dbReference type="SUPFAM" id="SSF54909">
    <property type="entry name" value="Dimeric alpha+beta barrel"/>
    <property type="match status" value="1"/>
</dbReference>
<name>A0A1I6C2Y9_9BACI</name>
<proteinExistence type="predicted"/>
<dbReference type="InterPro" id="IPR011008">
    <property type="entry name" value="Dimeric_a/b-barrel"/>
</dbReference>
<organism evidence="1 2">
    <name type="scientific">Priestia endophytica DSM 13796</name>
    <dbReference type="NCBI Taxonomy" id="1121089"/>
    <lineage>
        <taxon>Bacteria</taxon>
        <taxon>Bacillati</taxon>
        <taxon>Bacillota</taxon>
        <taxon>Bacilli</taxon>
        <taxon>Bacillales</taxon>
        <taxon>Bacillaceae</taxon>
        <taxon>Priestia</taxon>
    </lineage>
</organism>
<dbReference type="PANTHER" id="PTHR39169">
    <property type="match status" value="1"/>
</dbReference>
<dbReference type="Pfam" id="PF08803">
    <property type="entry name" value="ydhR"/>
    <property type="match status" value="1"/>
</dbReference>
<dbReference type="InterPro" id="IPR014910">
    <property type="entry name" value="YdhR"/>
</dbReference>
<dbReference type="RefSeq" id="WP_061803067.1">
    <property type="nucleotide sequence ID" value="NZ_FOXX01000022.1"/>
</dbReference>
<evidence type="ECO:0000313" key="1">
    <source>
        <dbReference type="EMBL" id="SFQ87560.1"/>
    </source>
</evidence>
<comment type="caution">
    <text evidence="1">The sequence shown here is derived from an EMBL/GenBank/DDBJ whole genome shotgun (WGS) entry which is preliminary data.</text>
</comment>
<dbReference type="EMBL" id="FOXX01000022">
    <property type="protein sequence ID" value="SFQ87560.1"/>
    <property type="molecule type" value="Genomic_DNA"/>
</dbReference>
<keyword evidence="2" id="KW-1185">Reference proteome</keyword>
<sequence>MTYLLQVDFKFEGPFGNDLTNAFTDIANSINKEKGFIWKIWTENKEAKEAGGIYLFETKEDAEKYLDMHTKRLKGFGIIGIKGKIFETNEQLTTLNRGPLKLTKEKRDF</sequence>
<dbReference type="PANTHER" id="PTHR39169:SF1">
    <property type="entry name" value="MONOOXYGENASE YDHR-RELATED"/>
    <property type="match status" value="1"/>
</dbReference>